<name>A0A9W4USZ8_9PLEO</name>
<organism evidence="1 2">
    <name type="scientific">Periconia digitata</name>
    <dbReference type="NCBI Taxonomy" id="1303443"/>
    <lineage>
        <taxon>Eukaryota</taxon>
        <taxon>Fungi</taxon>
        <taxon>Dikarya</taxon>
        <taxon>Ascomycota</taxon>
        <taxon>Pezizomycotina</taxon>
        <taxon>Dothideomycetes</taxon>
        <taxon>Pleosporomycetidae</taxon>
        <taxon>Pleosporales</taxon>
        <taxon>Massarineae</taxon>
        <taxon>Periconiaceae</taxon>
        <taxon>Periconia</taxon>
    </lineage>
</organism>
<dbReference type="EMBL" id="CAOQHR010000012">
    <property type="protein sequence ID" value="CAI6341776.1"/>
    <property type="molecule type" value="Genomic_DNA"/>
</dbReference>
<evidence type="ECO:0000313" key="2">
    <source>
        <dbReference type="Proteomes" id="UP001152607"/>
    </source>
</evidence>
<reference evidence="1" key="1">
    <citation type="submission" date="2023-01" db="EMBL/GenBank/DDBJ databases">
        <authorList>
            <person name="Van Ghelder C."/>
            <person name="Rancurel C."/>
        </authorList>
    </citation>
    <scope>NUCLEOTIDE SEQUENCE</scope>
    <source>
        <strain evidence="1">CNCM I-4278</strain>
    </source>
</reference>
<sequence length="116" mass="13151">MAVQRWYLTIRLLKKGGTRMLMSCGHKSLRVLILQTHMRLQATLGQLVRNPLFEPPHPTGQYPRVCLVGCYNVSPYSIFACPFFGWTCVSEFFCVTATTLQVADSAQTLVECKKYS</sequence>
<dbReference type="Proteomes" id="UP001152607">
    <property type="component" value="Unassembled WGS sequence"/>
</dbReference>
<proteinExistence type="predicted"/>
<accession>A0A9W4USZ8</accession>
<gene>
    <name evidence="1" type="ORF">PDIGIT_LOCUS14976</name>
</gene>
<keyword evidence="2" id="KW-1185">Reference proteome</keyword>
<comment type="caution">
    <text evidence="1">The sequence shown here is derived from an EMBL/GenBank/DDBJ whole genome shotgun (WGS) entry which is preliminary data.</text>
</comment>
<protein>
    <submittedName>
        <fullName evidence="1">Uncharacterized protein</fullName>
    </submittedName>
</protein>
<dbReference type="AlphaFoldDB" id="A0A9W4USZ8"/>
<evidence type="ECO:0000313" key="1">
    <source>
        <dbReference type="EMBL" id="CAI6341776.1"/>
    </source>
</evidence>